<evidence type="ECO:0000313" key="9">
    <source>
        <dbReference type="Proteomes" id="UP000287033"/>
    </source>
</evidence>
<dbReference type="FunFam" id="2.120.10.30:FF:000013">
    <property type="entry name" value="E3 ubiquitin-protein ligase TRIM71"/>
    <property type="match status" value="1"/>
</dbReference>
<dbReference type="SUPFAM" id="SSF57850">
    <property type="entry name" value="RING/U-box"/>
    <property type="match status" value="1"/>
</dbReference>
<dbReference type="InterPro" id="IPR011042">
    <property type="entry name" value="6-blade_b-propeller_TolB-like"/>
</dbReference>
<feature type="repeat" description="NHL" evidence="6">
    <location>
        <begin position="582"/>
        <end position="625"/>
    </location>
</feature>
<evidence type="ECO:0000313" key="8">
    <source>
        <dbReference type="EMBL" id="GCC36497.1"/>
    </source>
</evidence>
<evidence type="ECO:0000256" key="5">
    <source>
        <dbReference type="PROSITE-ProRule" id="PRU00175"/>
    </source>
</evidence>
<dbReference type="InterPro" id="IPR001841">
    <property type="entry name" value="Znf_RING"/>
</dbReference>
<dbReference type="AlphaFoldDB" id="A0A401T1L3"/>
<dbReference type="InterPro" id="IPR027370">
    <property type="entry name" value="Znf-RING_euk"/>
</dbReference>
<dbReference type="Pfam" id="PF01436">
    <property type="entry name" value="NHL"/>
    <property type="match status" value="6"/>
</dbReference>
<dbReference type="InterPro" id="IPR001258">
    <property type="entry name" value="NHL_repeat"/>
</dbReference>
<dbReference type="InterPro" id="IPR013083">
    <property type="entry name" value="Znf_RING/FYVE/PHD"/>
</dbReference>
<dbReference type="Gene3D" id="3.30.40.10">
    <property type="entry name" value="Zinc/RING finger domain, C3HC4 (zinc finger)"/>
    <property type="match status" value="1"/>
</dbReference>
<dbReference type="OrthoDB" id="342730at2759"/>
<dbReference type="Pfam" id="PF13445">
    <property type="entry name" value="zf-RING_UBOX"/>
    <property type="match status" value="1"/>
</dbReference>
<dbReference type="PROSITE" id="PS51125">
    <property type="entry name" value="NHL"/>
    <property type="match status" value="6"/>
</dbReference>
<feature type="repeat" description="NHL" evidence="6">
    <location>
        <begin position="394"/>
        <end position="437"/>
    </location>
</feature>
<dbReference type="GO" id="GO:0000209">
    <property type="term" value="P:protein polyubiquitination"/>
    <property type="evidence" value="ECO:0007669"/>
    <property type="project" value="TreeGrafter"/>
</dbReference>
<keyword evidence="1" id="KW-0479">Metal-binding</keyword>
<feature type="repeat" description="NHL" evidence="6">
    <location>
        <begin position="629"/>
        <end position="668"/>
    </location>
</feature>
<dbReference type="GO" id="GO:0008270">
    <property type="term" value="F:zinc ion binding"/>
    <property type="evidence" value="ECO:0007669"/>
    <property type="project" value="UniProtKB-KW"/>
</dbReference>
<dbReference type="GO" id="GO:0043161">
    <property type="term" value="P:proteasome-mediated ubiquitin-dependent protein catabolic process"/>
    <property type="evidence" value="ECO:0007669"/>
    <property type="project" value="TreeGrafter"/>
</dbReference>
<dbReference type="EMBL" id="BEZZ01000842">
    <property type="protein sequence ID" value="GCC36497.1"/>
    <property type="molecule type" value="Genomic_DNA"/>
</dbReference>
<keyword evidence="3 5" id="KW-0863">Zinc-finger</keyword>
<dbReference type="OMA" id="MLNCQHT"/>
<name>A0A401T1L3_CHIPU</name>
<dbReference type="CDD" id="cd16524">
    <property type="entry name" value="RING-HC_NHL-1-like"/>
    <property type="match status" value="1"/>
</dbReference>
<gene>
    <name evidence="8" type="ORF">chiPu_0014991</name>
</gene>
<organism evidence="8 9">
    <name type="scientific">Chiloscyllium punctatum</name>
    <name type="common">Brownbanded bambooshark</name>
    <name type="synonym">Hemiscyllium punctatum</name>
    <dbReference type="NCBI Taxonomy" id="137246"/>
    <lineage>
        <taxon>Eukaryota</taxon>
        <taxon>Metazoa</taxon>
        <taxon>Chordata</taxon>
        <taxon>Craniata</taxon>
        <taxon>Vertebrata</taxon>
        <taxon>Chondrichthyes</taxon>
        <taxon>Elasmobranchii</taxon>
        <taxon>Galeomorphii</taxon>
        <taxon>Galeoidea</taxon>
        <taxon>Orectolobiformes</taxon>
        <taxon>Hemiscylliidae</taxon>
        <taxon>Chiloscyllium</taxon>
    </lineage>
</organism>
<dbReference type="PANTHER" id="PTHR24104">
    <property type="entry name" value="E3 UBIQUITIN-PROTEIN LIGASE NHLRC1-RELATED"/>
    <property type="match status" value="1"/>
</dbReference>
<dbReference type="STRING" id="137246.A0A401T1L3"/>
<protein>
    <recommendedName>
        <fullName evidence="7">RING-type domain-containing protein</fullName>
    </recommendedName>
</protein>
<sequence>MNRHLVEELLTCSVCLERYNRPKLLPCQHTFCQDPCLSSLVDQDGREVKCPECRNVHAIPQEGVIGFPSNRTILGFLDIPLGQMASQADNGRALTCGSCSLKEELATCHHCQKQLCQSCHLLHMEQLQWDLRSLVSQLRRSIPKLSDALGDLEWRSVSLQENREAVQAEIHCSAEQYLAGLKEQEQALILEVESLVQGSSRTLRRKQEDLELGFATVCSHCDSVDSRLADNRNLPSTELWQLHQQSKELIDYIRQLETPDQDQPQSLMFVPNTAFYPNTICFGKVTWVTKDSTALSPLFNGQEFQRSYPSLTSTADSVEMYPPLFLTNPSNRLPNASTNNLTKRMRAGQRANILSSADPQTLVIKLQGIGSHFSDFQLSDRNLQLHYQEKGRMKCKIGSKGSDLGHFTWPRGVAVTLEGDLVVADSSNHRVQVFDRSGRFLHSFGSYGSGEGEFDCLAGVAVSNQGWIVTADRYNHRLQLFDHLGHFIRAFGHEGARDGQLSYPWGVAVDRTGCIYVCDKDNHRLQLFTSDGRFVLKFGCRGMGDGQLDQPHYVAIGPQDQVVVSDSGNHRIQIFDKSGKFLSRFGCEGTALGQFKYPRGVAVDHQGNILVGDSGNNRVQLFRQDGTFLQAFGSWGTGDGQVKGLEGVAFSRGDIIVSDRENHRIQTF</sequence>
<dbReference type="FunFam" id="2.120.10.30:FF:000037">
    <property type="entry name" value="Uncharacterized protein, isoform E"/>
    <property type="match status" value="1"/>
</dbReference>
<keyword evidence="4" id="KW-0862">Zinc</keyword>
<evidence type="ECO:0000256" key="6">
    <source>
        <dbReference type="PROSITE-ProRule" id="PRU00504"/>
    </source>
</evidence>
<dbReference type="PANTHER" id="PTHR24104:SF47">
    <property type="entry name" value="E3 UBIQUITIN-PROTEIN LIGASE NHLRC1"/>
    <property type="match status" value="1"/>
</dbReference>
<evidence type="ECO:0000256" key="1">
    <source>
        <dbReference type="ARBA" id="ARBA00022723"/>
    </source>
</evidence>
<dbReference type="Gene3D" id="2.120.10.30">
    <property type="entry name" value="TolB, C-terminal domain"/>
    <property type="match status" value="3"/>
</dbReference>
<evidence type="ECO:0000259" key="7">
    <source>
        <dbReference type="PROSITE" id="PS50089"/>
    </source>
</evidence>
<evidence type="ECO:0000256" key="3">
    <source>
        <dbReference type="ARBA" id="ARBA00022771"/>
    </source>
</evidence>
<proteinExistence type="predicted"/>
<dbReference type="SUPFAM" id="SSF101898">
    <property type="entry name" value="NHL repeat"/>
    <property type="match status" value="1"/>
</dbReference>
<keyword evidence="9" id="KW-1185">Reference proteome</keyword>
<accession>A0A401T1L3</accession>
<evidence type="ECO:0000256" key="4">
    <source>
        <dbReference type="ARBA" id="ARBA00022833"/>
    </source>
</evidence>
<dbReference type="Proteomes" id="UP000287033">
    <property type="component" value="Unassembled WGS sequence"/>
</dbReference>
<dbReference type="InterPro" id="IPR050952">
    <property type="entry name" value="TRIM-NHL_E3_ligases"/>
</dbReference>
<dbReference type="SMART" id="SM00184">
    <property type="entry name" value="RING"/>
    <property type="match status" value="1"/>
</dbReference>
<dbReference type="PROSITE" id="PS50089">
    <property type="entry name" value="ZF_RING_2"/>
    <property type="match status" value="1"/>
</dbReference>
<feature type="repeat" description="NHL" evidence="6">
    <location>
        <begin position="491"/>
        <end position="531"/>
    </location>
</feature>
<evidence type="ECO:0000256" key="2">
    <source>
        <dbReference type="ARBA" id="ARBA00022737"/>
    </source>
</evidence>
<dbReference type="GO" id="GO:0061630">
    <property type="term" value="F:ubiquitin protein ligase activity"/>
    <property type="evidence" value="ECO:0007669"/>
    <property type="project" value="TreeGrafter"/>
</dbReference>
<keyword evidence="2" id="KW-0677">Repeat</keyword>
<dbReference type="CDD" id="cd14954">
    <property type="entry name" value="NHL_TRIM71_like"/>
    <property type="match status" value="1"/>
</dbReference>
<reference evidence="8 9" key="1">
    <citation type="journal article" date="2018" name="Nat. Ecol. Evol.">
        <title>Shark genomes provide insights into elasmobranch evolution and the origin of vertebrates.</title>
        <authorList>
            <person name="Hara Y"/>
            <person name="Yamaguchi K"/>
            <person name="Onimaru K"/>
            <person name="Kadota M"/>
            <person name="Koyanagi M"/>
            <person name="Keeley SD"/>
            <person name="Tatsumi K"/>
            <person name="Tanaka K"/>
            <person name="Motone F"/>
            <person name="Kageyama Y"/>
            <person name="Nozu R"/>
            <person name="Adachi N"/>
            <person name="Nishimura O"/>
            <person name="Nakagawa R"/>
            <person name="Tanegashima C"/>
            <person name="Kiyatake I"/>
            <person name="Matsumoto R"/>
            <person name="Murakumo K"/>
            <person name="Nishida K"/>
            <person name="Terakita A"/>
            <person name="Kuratani S"/>
            <person name="Sato K"/>
            <person name="Hyodo S Kuraku.S."/>
        </authorList>
    </citation>
    <scope>NUCLEOTIDE SEQUENCE [LARGE SCALE GENOMIC DNA]</scope>
</reference>
<feature type="domain" description="RING-type" evidence="7">
    <location>
        <begin position="12"/>
        <end position="54"/>
    </location>
</feature>
<feature type="repeat" description="NHL" evidence="6">
    <location>
        <begin position="535"/>
        <end position="578"/>
    </location>
</feature>
<comment type="caution">
    <text evidence="8">The sequence shown here is derived from an EMBL/GenBank/DDBJ whole genome shotgun (WGS) entry which is preliminary data.</text>
</comment>
<feature type="repeat" description="NHL" evidence="6">
    <location>
        <begin position="441"/>
        <end position="484"/>
    </location>
</feature>